<feature type="transmembrane region" description="Helical" evidence="10">
    <location>
        <begin position="230"/>
        <end position="249"/>
    </location>
</feature>
<dbReference type="InterPro" id="IPR008250">
    <property type="entry name" value="ATPase_P-typ_transduc_dom_A_sf"/>
</dbReference>
<dbReference type="PANTHER" id="PTHR48085">
    <property type="entry name" value="CADMIUM/ZINC-TRANSPORTING ATPASE HMA2-RELATED"/>
    <property type="match status" value="1"/>
</dbReference>
<dbReference type="InterPro" id="IPR023214">
    <property type="entry name" value="HAD_sf"/>
</dbReference>
<dbReference type="SFLD" id="SFLDG00002">
    <property type="entry name" value="C1.7:_P-type_atpase_like"/>
    <property type="match status" value="1"/>
</dbReference>
<feature type="transmembrane region" description="Helical" evidence="10">
    <location>
        <begin position="34"/>
        <end position="53"/>
    </location>
</feature>
<dbReference type="RefSeq" id="WP_021784685.1">
    <property type="nucleotide sequence ID" value="NZ_JANHKY010000018.1"/>
</dbReference>
<evidence type="ECO:0000256" key="8">
    <source>
        <dbReference type="ARBA" id="ARBA00039097"/>
    </source>
</evidence>
<comment type="similarity">
    <text evidence="2 10">Belongs to the cation transport ATPase (P-type) (TC 3.A.3) family. Type IB subfamily.</text>
</comment>
<feature type="transmembrane region" description="Helical" evidence="10">
    <location>
        <begin position="65"/>
        <end position="91"/>
    </location>
</feature>
<dbReference type="NCBIfam" id="TIGR01494">
    <property type="entry name" value="ATPase_P-type"/>
    <property type="match status" value="1"/>
</dbReference>
<evidence type="ECO:0000256" key="5">
    <source>
        <dbReference type="ARBA" id="ARBA00022967"/>
    </source>
</evidence>
<gene>
    <name evidence="13" type="ORF">BGP82_26115</name>
</gene>
<reference evidence="13 14" key="2">
    <citation type="submission" date="2018-03" db="EMBL/GenBank/DDBJ databases">
        <title>Draft genome of Pseudomonas putida strain KH-18-2.</title>
        <authorList>
            <person name="Yoshizawa S."/>
            <person name="Khan N.H."/>
            <person name="Nishimura M."/>
            <person name="Chiura H.X."/>
            <person name="Ogura Y."/>
            <person name="Hayashi T."/>
            <person name="Kogure K."/>
        </authorList>
    </citation>
    <scope>NUCLEOTIDE SEQUENCE [LARGE SCALE GENOMIC DNA]</scope>
    <source>
        <strain evidence="13 14">KH-18-2</strain>
    </source>
</reference>
<comment type="subcellular location">
    <subcellularLocation>
        <location evidence="10">Cell membrane</location>
    </subcellularLocation>
    <subcellularLocation>
        <location evidence="1">Membrane</location>
    </subcellularLocation>
</comment>
<dbReference type="Gene3D" id="3.40.1110.10">
    <property type="entry name" value="Calcium-transporting ATPase, cytoplasmic domain N"/>
    <property type="match status" value="1"/>
</dbReference>
<keyword evidence="10" id="KW-1003">Cell membrane</keyword>
<dbReference type="EMBL" id="MING01000086">
    <property type="protein sequence ID" value="POG00926.1"/>
    <property type="molecule type" value="Genomic_DNA"/>
</dbReference>
<dbReference type="InterPro" id="IPR027256">
    <property type="entry name" value="P-typ_ATPase_IB"/>
</dbReference>
<evidence type="ECO:0000313" key="14">
    <source>
        <dbReference type="Proteomes" id="UP000237378"/>
    </source>
</evidence>
<dbReference type="PANTHER" id="PTHR48085:SF5">
    <property type="entry name" value="CADMIUM_ZINC-TRANSPORTING ATPASE HMA4-RELATED"/>
    <property type="match status" value="1"/>
</dbReference>
<dbReference type="Gene3D" id="3.40.50.1000">
    <property type="entry name" value="HAD superfamily/HAD-like"/>
    <property type="match status" value="1"/>
</dbReference>
<evidence type="ECO:0000256" key="10">
    <source>
        <dbReference type="RuleBase" id="RU362081"/>
    </source>
</evidence>
<dbReference type="EC" id="7.2.2.12" evidence="8"/>
<dbReference type="InterPro" id="IPR023298">
    <property type="entry name" value="ATPase_P-typ_TM_dom_sf"/>
</dbReference>
<dbReference type="InterPro" id="IPR018303">
    <property type="entry name" value="ATPase_P-typ_P_site"/>
</dbReference>
<organism evidence="13 14">
    <name type="scientific">Pseudomonas putida</name>
    <name type="common">Arthrobacter siderocapsulatus</name>
    <dbReference type="NCBI Taxonomy" id="303"/>
    <lineage>
        <taxon>Bacteria</taxon>
        <taxon>Pseudomonadati</taxon>
        <taxon>Pseudomonadota</taxon>
        <taxon>Gammaproteobacteria</taxon>
        <taxon>Pseudomonadales</taxon>
        <taxon>Pseudomonadaceae</taxon>
        <taxon>Pseudomonas</taxon>
    </lineage>
</organism>
<feature type="domain" description="P-type ATPase A" evidence="11">
    <location>
        <begin position="115"/>
        <end position="214"/>
    </location>
</feature>
<dbReference type="Gene3D" id="1.20.120.520">
    <property type="entry name" value="nmb1532 protein domain like"/>
    <property type="match status" value="1"/>
</dbReference>
<dbReference type="InterPro" id="IPR023299">
    <property type="entry name" value="ATPase_P-typ_cyto_dom_N"/>
</dbReference>
<dbReference type="InterPro" id="IPR012312">
    <property type="entry name" value="Hemerythrin-like"/>
</dbReference>
<dbReference type="SFLD" id="SFLDF00027">
    <property type="entry name" value="p-type_atpase"/>
    <property type="match status" value="1"/>
</dbReference>
<feature type="transmembrane region" description="Helical" evidence="10">
    <location>
        <begin position="565"/>
        <end position="584"/>
    </location>
</feature>
<keyword evidence="10" id="KW-0067">ATP-binding</keyword>
<dbReference type="SUPFAM" id="SSF81665">
    <property type="entry name" value="Calcium ATPase, transmembrane domain M"/>
    <property type="match status" value="1"/>
</dbReference>
<dbReference type="NCBIfam" id="TIGR01525">
    <property type="entry name" value="ATPase-IB_hvy"/>
    <property type="match status" value="1"/>
</dbReference>
<evidence type="ECO:0000256" key="4">
    <source>
        <dbReference type="ARBA" id="ARBA00022723"/>
    </source>
</evidence>
<dbReference type="SUPFAM" id="SSF81653">
    <property type="entry name" value="Calcium ATPase, transduction domain A"/>
    <property type="match status" value="1"/>
</dbReference>
<dbReference type="InterPro" id="IPR044492">
    <property type="entry name" value="P_typ_ATPase_HD_dom"/>
</dbReference>
<keyword evidence="3 10" id="KW-0812">Transmembrane</keyword>
<evidence type="ECO:0000313" key="13">
    <source>
        <dbReference type="EMBL" id="POG00926.1"/>
    </source>
</evidence>
<dbReference type="InterPro" id="IPR036412">
    <property type="entry name" value="HAD-like_sf"/>
</dbReference>
<dbReference type="GO" id="GO:0016463">
    <property type="term" value="F:P-type zinc transporter activity"/>
    <property type="evidence" value="ECO:0007669"/>
    <property type="project" value="UniProtKB-EC"/>
</dbReference>
<dbReference type="GO" id="GO:0046872">
    <property type="term" value="F:metal ion binding"/>
    <property type="evidence" value="ECO:0007669"/>
    <property type="project" value="UniProtKB-KW"/>
</dbReference>
<dbReference type="SFLD" id="SFLDS00003">
    <property type="entry name" value="Haloacid_Dehalogenase"/>
    <property type="match status" value="1"/>
</dbReference>
<dbReference type="Pfam" id="PF01814">
    <property type="entry name" value="Hemerythrin"/>
    <property type="match status" value="1"/>
</dbReference>
<name>A0A1X1AFZ2_PSEPU</name>
<evidence type="ECO:0000256" key="1">
    <source>
        <dbReference type="ARBA" id="ARBA00004370"/>
    </source>
</evidence>
<proteinExistence type="inferred from homology"/>
<accession>A0A1X1AFZ2</accession>
<keyword evidence="4 10" id="KW-0479">Metal-binding</keyword>
<dbReference type="GO" id="GO:0005886">
    <property type="term" value="C:plasma membrane"/>
    <property type="evidence" value="ECO:0007669"/>
    <property type="project" value="UniProtKB-SubCell"/>
</dbReference>
<feature type="domain" description="Hemerythrin-like" evidence="12">
    <location>
        <begin position="624"/>
        <end position="754"/>
    </location>
</feature>
<dbReference type="InterPro" id="IPR001757">
    <property type="entry name" value="P_typ_ATPase"/>
</dbReference>
<comment type="caution">
    <text evidence="13">The sequence shown here is derived from an EMBL/GenBank/DDBJ whole genome shotgun (WGS) entry which is preliminary data.</text>
</comment>
<keyword evidence="5" id="KW-1278">Translocase</keyword>
<dbReference type="PRINTS" id="PR00119">
    <property type="entry name" value="CATATPASE"/>
</dbReference>
<dbReference type="GO" id="GO:0016887">
    <property type="term" value="F:ATP hydrolysis activity"/>
    <property type="evidence" value="ECO:0007669"/>
    <property type="project" value="InterPro"/>
</dbReference>
<dbReference type="PROSITE" id="PS00154">
    <property type="entry name" value="ATPASE_E1_E2"/>
    <property type="match status" value="1"/>
</dbReference>
<protein>
    <recommendedName>
        <fullName evidence="8">P-type Zn(2+) transporter</fullName>
        <ecNumber evidence="8">7.2.2.12</ecNumber>
    </recommendedName>
</protein>
<reference evidence="13 14" key="1">
    <citation type="submission" date="2016-08" db="EMBL/GenBank/DDBJ databases">
        <authorList>
            <person name="Seilhamer J.J."/>
        </authorList>
    </citation>
    <scope>NUCLEOTIDE SEQUENCE [LARGE SCALE GENOMIC DNA]</scope>
    <source>
        <strain evidence="13 14">KH-18-2</strain>
    </source>
</reference>
<dbReference type="Pfam" id="PF00122">
    <property type="entry name" value="E1-E2_ATPase"/>
    <property type="match status" value="1"/>
</dbReference>
<sequence>MAQRWLNSSLLLVCVLALLTGGLAYLAQQPAWAALAWATGGAFMALVLVVEMARRLARGEAGIDLIALLSIGAALILEQMLVAALVAFMLATGRALEAFSLRHAERELRALIQRAPQRAWVQEHDGLREVAVDQVQPGQTLLVRLGDIVPVDGQLKSDQAILDEAALTGESLPVTRHAGEHVASGVCNAGAPIWLLATHTAAQSTYAGIVRLAEAARQSRAPFVRLADRYALALIPLTMLVAALAWWISGDIQRVLAVLVVATPCPLILAVPIAILSGISRAARRNILVRDGAVLEALAGVRQVFLDKTGTLTSGHARLQSIEVKGEGVPLQILQRAASLAQASTHPISQAIVEAARSRGLPLSTPENVQESPGQGLAGRVQGKAVRVGALAYVQDGKDEEAWARTRLQQLDYLASSGSFVAVDGELKALLRLADDVRQETPQTLRRLRARGIEKIVMLTGDRPQTAEMIALTAGIDELHSGLSPGDKIRLVQQGCREGQTLMVGDGINDAPALAAADVGVAMGAAGVTASAQAAGVVLLVDRLDRLIEALDIARHAVHIARQGVWVGMTLSLLAMLAAAAGYLPAVMGALLQEGIDLLVIVNALRALGPLAGDGRNGLGVANLERMSDEHRQLQGLLTELSQMAGDFSSRPTVQARTDLNHLVAALHELLERHERDDEQRLYPLLSRYMAGDDPLSAMSHCHREIFRQIQLLSRMSKDFVQAAASPSADDIQHQLIRLDTLAQLHFDQEEALYRYLDKR</sequence>
<dbReference type="Pfam" id="PF00702">
    <property type="entry name" value="Hydrolase"/>
    <property type="match status" value="1"/>
</dbReference>
<dbReference type="InterPro" id="IPR059000">
    <property type="entry name" value="ATPase_P-type_domA"/>
</dbReference>
<dbReference type="GO" id="GO:0015086">
    <property type="term" value="F:cadmium ion transmembrane transporter activity"/>
    <property type="evidence" value="ECO:0007669"/>
    <property type="project" value="TreeGrafter"/>
</dbReference>
<dbReference type="AlphaFoldDB" id="A0A1X1AFZ2"/>
<dbReference type="InterPro" id="IPR051014">
    <property type="entry name" value="Cation_Transport_ATPase_IB"/>
</dbReference>
<dbReference type="Proteomes" id="UP000237378">
    <property type="component" value="Unassembled WGS sequence"/>
</dbReference>
<dbReference type="Gene3D" id="2.70.150.10">
    <property type="entry name" value="Calcium-transporting ATPase, cytoplasmic transduction domain A"/>
    <property type="match status" value="1"/>
</dbReference>
<keyword evidence="7 10" id="KW-0472">Membrane</keyword>
<dbReference type="SUPFAM" id="SSF56784">
    <property type="entry name" value="HAD-like"/>
    <property type="match status" value="1"/>
</dbReference>
<evidence type="ECO:0000259" key="12">
    <source>
        <dbReference type="Pfam" id="PF01814"/>
    </source>
</evidence>
<dbReference type="GO" id="GO:0005524">
    <property type="term" value="F:ATP binding"/>
    <property type="evidence" value="ECO:0007669"/>
    <property type="project" value="UniProtKB-UniRule"/>
</dbReference>
<evidence type="ECO:0000256" key="2">
    <source>
        <dbReference type="ARBA" id="ARBA00006024"/>
    </source>
</evidence>
<comment type="catalytic activity">
    <reaction evidence="9">
        <text>Zn(2+)(in) + ATP + H2O = Zn(2+)(out) + ADP + phosphate + H(+)</text>
        <dbReference type="Rhea" id="RHEA:20621"/>
        <dbReference type="ChEBI" id="CHEBI:15377"/>
        <dbReference type="ChEBI" id="CHEBI:15378"/>
        <dbReference type="ChEBI" id="CHEBI:29105"/>
        <dbReference type="ChEBI" id="CHEBI:30616"/>
        <dbReference type="ChEBI" id="CHEBI:43474"/>
        <dbReference type="ChEBI" id="CHEBI:456216"/>
        <dbReference type="EC" id="7.2.2.12"/>
    </reaction>
</comment>
<evidence type="ECO:0000256" key="3">
    <source>
        <dbReference type="ARBA" id="ARBA00022692"/>
    </source>
</evidence>
<evidence type="ECO:0000256" key="9">
    <source>
        <dbReference type="ARBA" id="ARBA00047308"/>
    </source>
</evidence>
<evidence type="ECO:0000256" key="6">
    <source>
        <dbReference type="ARBA" id="ARBA00022989"/>
    </source>
</evidence>
<feature type="transmembrane region" description="Helical" evidence="10">
    <location>
        <begin position="255"/>
        <end position="276"/>
    </location>
</feature>
<keyword evidence="6 10" id="KW-1133">Transmembrane helix</keyword>
<evidence type="ECO:0000259" key="11">
    <source>
        <dbReference type="Pfam" id="PF00122"/>
    </source>
</evidence>
<keyword evidence="10" id="KW-0547">Nucleotide-binding</keyword>
<feature type="transmembrane region" description="Helical" evidence="10">
    <location>
        <begin position="191"/>
        <end position="209"/>
    </location>
</feature>
<evidence type="ECO:0000256" key="7">
    <source>
        <dbReference type="ARBA" id="ARBA00023136"/>
    </source>
</evidence>